<keyword evidence="1" id="KW-0732">Signal</keyword>
<reference evidence="3 4" key="1">
    <citation type="submission" date="2018-03" db="EMBL/GenBank/DDBJ databases">
        <title>Whole genome sequencing of Histamine producing bacteria.</title>
        <authorList>
            <person name="Butler K."/>
        </authorList>
    </citation>
    <scope>NUCLEOTIDE SEQUENCE [LARGE SCALE GENOMIC DNA]</scope>
    <source>
        <strain evidence="3 4">BT-6</strain>
    </source>
</reference>
<dbReference type="EMBL" id="PYMM01000014">
    <property type="protein sequence ID" value="PSU15433.1"/>
    <property type="molecule type" value="Genomic_DNA"/>
</dbReference>
<feature type="signal peptide" evidence="1">
    <location>
        <begin position="1"/>
        <end position="25"/>
    </location>
</feature>
<comment type="caution">
    <text evidence="3">The sequence shown here is derived from an EMBL/GenBank/DDBJ whole genome shotgun (WGS) entry which is preliminary data.</text>
</comment>
<feature type="domain" description="PapG chaperone-binding" evidence="2">
    <location>
        <begin position="237"/>
        <end position="338"/>
    </location>
</feature>
<sequence>MFKTKKILLLVAISNYILCSNSSYAGNTNNFWNEYNWSFRDVAQPVVNVDVNQSGMTMSLPNPGLWAWGRPYLSYARCGGKEGITTRTVHQAGWVAYPESVNIAGKNATIRVTNAISTEKYGGYVWAKTNTSVKTLSTEAVCGTVGNQYSDDTYINVGSGSFRAEIDIPGNIPVGVYSIPIPMKAAMNSWGYSSAASANPLPISTIHASSTSNPKTTLLINIKNSCTYSTADINIDHGRIRMDRADGNRVKKIFSLNCTAPAKAKFSFSSLSTPNINTPSQYRAGLGHGWDSILYINGNSSSVTTNLTSGNNTIDIESELSETATAKEGLLNGTAVLNVEMV</sequence>
<dbReference type="Proteomes" id="UP000241404">
    <property type="component" value="Unassembled WGS sequence"/>
</dbReference>
<dbReference type="AlphaFoldDB" id="A0ABD6X1C5"/>
<dbReference type="InterPro" id="IPR005309">
    <property type="entry name" value="PapG_chaper-bd_C"/>
</dbReference>
<proteinExistence type="predicted"/>
<dbReference type="InterPro" id="IPR036937">
    <property type="entry name" value="Adhesion_dom_fimbrial_sf"/>
</dbReference>
<dbReference type="Gene3D" id="2.60.40.1090">
    <property type="entry name" value="Fimbrial-type adhesion domain"/>
    <property type="match status" value="1"/>
</dbReference>
<evidence type="ECO:0000313" key="4">
    <source>
        <dbReference type="Proteomes" id="UP000241404"/>
    </source>
</evidence>
<protein>
    <recommendedName>
        <fullName evidence="2">PapG chaperone-binding domain-containing protein</fullName>
    </recommendedName>
</protein>
<feature type="chain" id="PRO_5044807405" description="PapG chaperone-binding domain-containing protein" evidence="1">
    <location>
        <begin position="26"/>
        <end position="342"/>
    </location>
</feature>
<accession>A0ABD6X1C5</accession>
<dbReference type="Pfam" id="PF03628">
    <property type="entry name" value="PapG_C"/>
    <property type="match status" value="1"/>
</dbReference>
<evidence type="ECO:0000259" key="2">
    <source>
        <dbReference type="Pfam" id="PF03628"/>
    </source>
</evidence>
<organism evidence="3 4">
    <name type="scientific">Photobacterium damselae</name>
    <dbReference type="NCBI Taxonomy" id="38293"/>
    <lineage>
        <taxon>Bacteria</taxon>
        <taxon>Pseudomonadati</taxon>
        <taxon>Pseudomonadota</taxon>
        <taxon>Gammaproteobacteria</taxon>
        <taxon>Vibrionales</taxon>
        <taxon>Vibrionaceae</taxon>
        <taxon>Photobacterium</taxon>
    </lineage>
</organism>
<gene>
    <name evidence="3" type="ORF">CTM90_16445</name>
</gene>
<evidence type="ECO:0000313" key="3">
    <source>
        <dbReference type="EMBL" id="PSU15433.1"/>
    </source>
</evidence>
<evidence type="ECO:0000256" key="1">
    <source>
        <dbReference type="SAM" id="SignalP"/>
    </source>
</evidence>
<name>A0ABD6X1C5_PHODM</name>
<dbReference type="RefSeq" id="WP_107200477.1">
    <property type="nucleotide sequence ID" value="NZ_PYMM01000014.1"/>
</dbReference>